<evidence type="ECO:0000313" key="9">
    <source>
        <dbReference type="EMBL" id="MBB2900497.1"/>
    </source>
</evidence>
<gene>
    <name evidence="9" type="ORF">FHR75_001285</name>
</gene>
<dbReference type="GO" id="GO:0003677">
    <property type="term" value="F:DNA binding"/>
    <property type="evidence" value="ECO:0007669"/>
    <property type="project" value="UniProtKB-UniRule"/>
</dbReference>
<dbReference type="InterPro" id="IPR010998">
    <property type="entry name" value="Integrase_recombinase_N"/>
</dbReference>
<dbReference type="InterPro" id="IPR058717">
    <property type="entry name" value="Phage_L5_Integrase_N"/>
</dbReference>
<dbReference type="InterPro" id="IPR004107">
    <property type="entry name" value="Integrase_SAM-like_N"/>
</dbReference>
<dbReference type="InterPro" id="IPR044068">
    <property type="entry name" value="CB"/>
</dbReference>
<dbReference type="PANTHER" id="PTHR30349:SF64">
    <property type="entry name" value="PROPHAGE INTEGRASE INTD-RELATED"/>
    <property type="match status" value="1"/>
</dbReference>
<keyword evidence="3 5" id="KW-0238">DNA-binding</keyword>
<feature type="compositionally biased region" description="Basic and acidic residues" evidence="6">
    <location>
        <begin position="1"/>
        <end position="23"/>
    </location>
</feature>
<dbReference type="Pfam" id="PF26003">
    <property type="entry name" value="Integrase_N_phage"/>
    <property type="match status" value="1"/>
</dbReference>
<dbReference type="InterPro" id="IPR002104">
    <property type="entry name" value="Integrase_catalytic"/>
</dbReference>
<protein>
    <submittedName>
        <fullName evidence="9">Integrase</fullName>
    </submittedName>
</protein>
<dbReference type="PROSITE" id="PS51900">
    <property type="entry name" value="CB"/>
    <property type="match status" value="1"/>
</dbReference>
<evidence type="ECO:0000259" key="7">
    <source>
        <dbReference type="PROSITE" id="PS51898"/>
    </source>
</evidence>
<dbReference type="Gene3D" id="1.10.150.130">
    <property type="match status" value="1"/>
</dbReference>
<evidence type="ECO:0000256" key="2">
    <source>
        <dbReference type="ARBA" id="ARBA00022908"/>
    </source>
</evidence>
<evidence type="ECO:0000256" key="4">
    <source>
        <dbReference type="ARBA" id="ARBA00023172"/>
    </source>
</evidence>
<dbReference type="Gene3D" id="1.10.443.10">
    <property type="entry name" value="Intergrase catalytic core"/>
    <property type="match status" value="1"/>
</dbReference>
<feature type="domain" description="Tyr recombinase" evidence="7">
    <location>
        <begin position="160"/>
        <end position="349"/>
    </location>
</feature>
<comment type="similarity">
    <text evidence="1">Belongs to the 'phage' integrase family.</text>
</comment>
<accession>A0A7W4XWI8</accession>
<evidence type="ECO:0000313" key="10">
    <source>
        <dbReference type="Proteomes" id="UP000533269"/>
    </source>
</evidence>
<dbReference type="GO" id="GO:0015074">
    <property type="term" value="P:DNA integration"/>
    <property type="evidence" value="ECO:0007669"/>
    <property type="project" value="UniProtKB-KW"/>
</dbReference>
<dbReference type="InterPro" id="IPR013762">
    <property type="entry name" value="Integrase-like_cat_sf"/>
</dbReference>
<dbReference type="PROSITE" id="PS51898">
    <property type="entry name" value="TYR_RECOMBINASE"/>
    <property type="match status" value="1"/>
</dbReference>
<name>A0A7W4XWI8_KINRA</name>
<feature type="region of interest" description="Disordered" evidence="6">
    <location>
        <begin position="1"/>
        <end position="26"/>
    </location>
</feature>
<dbReference type="InterPro" id="IPR011010">
    <property type="entry name" value="DNA_brk_join_enz"/>
</dbReference>
<feature type="domain" description="Core-binding (CB)" evidence="8">
    <location>
        <begin position="58"/>
        <end position="139"/>
    </location>
</feature>
<dbReference type="Proteomes" id="UP000533269">
    <property type="component" value="Unassembled WGS sequence"/>
</dbReference>
<dbReference type="GO" id="GO:0006310">
    <property type="term" value="P:DNA recombination"/>
    <property type="evidence" value="ECO:0007669"/>
    <property type="project" value="UniProtKB-KW"/>
</dbReference>
<proteinExistence type="inferred from homology"/>
<comment type="caution">
    <text evidence="9">The sequence shown here is derived from an EMBL/GenBank/DDBJ whole genome shotgun (WGS) entry which is preliminary data.</text>
</comment>
<dbReference type="AlphaFoldDB" id="A0A7W4XWI8"/>
<dbReference type="EMBL" id="JACHVY010000001">
    <property type="protein sequence ID" value="MBB2900497.1"/>
    <property type="molecule type" value="Genomic_DNA"/>
</dbReference>
<evidence type="ECO:0000256" key="1">
    <source>
        <dbReference type="ARBA" id="ARBA00008857"/>
    </source>
</evidence>
<evidence type="ECO:0000256" key="3">
    <source>
        <dbReference type="ARBA" id="ARBA00023125"/>
    </source>
</evidence>
<evidence type="ECO:0000256" key="5">
    <source>
        <dbReference type="PROSITE-ProRule" id="PRU01248"/>
    </source>
</evidence>
<sequence length="376" mass="40798">MASIAKRPDGSWRARYRGPDGKERSKHFGRKLDAQRWLDSVASQVVTGSWTDPERSRITLATWSDQWLAGQLQLKESTRVRYGTLLRVHVLPTWGTVKLTDVSHTEVSAWVQRIAAGGSSASTVRQAHRVLSLILDVAVRDGRLPKNPASGVRLPRAHVPERVFLTHDQVDALAQAACQVGGTGDGLVVRTLAYTGLRWGELAALRVGRLDLMRRRLEVAEAVTEVGGRAVWGTPKTHATRVIAVPRSLVDDLAAQVAGRAPTDLAFTAPRGGVLLLRNWRRNVFVPAIRDAGLEGLTVHGLRHTAASLAASAGASVRHVQAMLGHASPVLTLSTYQHLFDDDLDAVADRLDAAADRARQDRADQVRTSASVTQLG</sequence>
<dbReference type="Pfam" id="PF00589">
    <property type="entry name" value="Phage_integrase"/>
    <property type="match status" value="1"/>
</dbReference>
<keyword evidence="4" id="KW-0233">DNA recombination</keyword>
<evidence type="ECO:0000259" key="8">
    <source>
        <dbReference type="PROSITE" id="PS51900"/>
    </source>
</evidence>
<reference evidence="9 10" key="1">
    <citation type="submission" date="2020-08" db="EMBL/GenBank/DDBJ databases">
        <title>The Agave Microbiome: Exploring the role of microbial communities in plant adaptations to desert environments.</title>
        <authorList>
            <person name="Partida-Martinez L.P."/>
        </authorList>
    </citation>
    <scope>NUCLEOTIDE SEQUENCE [LARGE SCALE GENOMIC DNA]</scope>
    <source>
        <strain evidence="9 10">AS2.23</strain>
    </source>
</reference>
<reference evidence="9 10" key="2">
    <citation type="submission" date="2020-08" db="EMBL/GenBank/DDBJ databases">
        <authorList>
            <person name="Partida-Martinez L."/>
            <person name="Huntemann M."/>
            <person name="Clum A."/>
            <person name="Wang J."/>
            <person name="Palaniappan K."/>
            <person name="Ritter S."/>
            <person name="Chen I.-M."/>
            <person name="Stamatis D."/>
            <person name="Reddy T."/>
            <person name="O'Malley R."/>
            <person name="Daum C."/>
            <person name="Shapiro N."/>
            <person name="Ivanova N."/>
            <person name="Kyrpides N."/>
            <person name="Woyke T."/>
        </authorList>
    </citation>
    <scope>NUCLEOTIDE SEQUENCE [LARGE SCALE GENOMIC DNA]</scope>
    <source>
        <strain evidence="9 10">AS2.23</strain>
    </source>
</reference>
<dbReference type="PANTHER" id="PTHR30349">
    <property type="entry name" value="PHAGE INTEGRASE-RELATED"/>
    <property type="match status" value="1"/>
</dbReference>
<dbReference type="SUPFAM" id="SSF56349">
    <property type="entry name" value="DNA breaking-rejoining enzymes"/>
    <property type="match status" value="1"/>
</dbReference>
<dbReference type="RefSeq" id="WP_183390723.1">
    <property type="nucleotide sequence ID" value="NZ_JACHVY010000001.1"/>
</dbReference>
<evidence type="ECO:0000256" key="6">
    <source>
        <dbReference type="SAM" id="MobiDB-lite"/>
    </source>
</evidence>
<dbReference type="Pfam" id="PF14659">
    <property type="entry name" value="Phage_int_SAM_3"/>
    <property type="match status" value="1"/>
</dbReference>
<keyword evidence="2" id="KW-0229">DNA integration</keyword>
<organism evidence="9 10">
    <name type="scientific">Kineococcus radiotolerans</name>
    <dbReference type="NCBI Taxonomy" id="131568"/>
    <lineage>
        <taxon>Bacteria</taxon>
        <taxon>Bacillati</taxon>
        <taxon>Actinomycetota</taxon>
        <taxon>Actinomycetes</taxon>
        <taxon>Kineosporiales</taxon>
        <taxon>Kineosporiaceae</taxon>
        <taxon>Kineococcus</taxon>
    </lineage>
</organism>
<dbReference type="InterPro" id="IPR050090">
    <property type="entry name" value="Tyrosine_recombinase_XerCD"/>
</dbReference>